<sequence>MIHRTIIEHFTPIYYKFLHLIIFLAICIDAHHICDYYVDKMGTPSHY</sequence>
<protein>
    <submittedName>
        <fullName evidence="2">Uncharacterized protein</fullName>
    </submittedName>
</protein>
<gene>
    <name evidence="2" type="ORF">VTAP4600_B0648</name>
</gene>
<proteinExistence type="predicted"/>
<reference evidence="2 3" key="1">
    <citation type="submission" date="2017-10" db="EMBL/GenBank/DDBJ databases">
        <authorList>
            <person name="Banno H."/>
            <person name="Chua N.-H."/>
        </authorList>
    </citation>
    <scope>NUCLEOTIDE SEQUENCE [LARGE SCALE GENOMIC DNA]</scope>
    <source>
        <strain evidence="2">Vibrio tapetis CECT4600</strain>
    </source>
</reference>
<evidence type="ECO:0000256" key="1">
    <source>
        <dbReference type="SAM" id="Phobius"/>
    </source>
</evidence>
<dbReference type="AlphaFoldDB" id="A0A2N8ZK13"/>
<keyword evidence="1" id="KW-0812">Transmembrane</keyword>
<organism evidence="2 3">
    <name type="scientific">Vibrio tapetis subsp. tapetis</name>
    <dbReference type="NCBI Taxonomy" id="1671868"/>
    <lineage>
        <taxon>Bacteria</taxon>
        <taxon>Pseudomonadati</taxon>
        <taxon>Pseudomonadota</taxon>
        <taxon>Gammaproteobacteria</taxon>
        <taxon>Vibrionales</taxon>
        <taxon>Vibrionaceae</taxon>
        <taxon>Vibrio</taxon>
    </lineage>
</organism>
<keyword evidence="1" id="KW-1133">Transmembrane helix</keyword>
<name>A0A2N8ZK13_9VIBR</name>
<evidence type="ECO:0000313" key="3">
    <source>
        <dbReference type="Proteomes" id="UP000235828"/>
    </source>
</evidence>
<dbReference type="KEGG" id="vta:B0648"/>
<keyword evidence="3" id="KW-1185">Reference proteome</keyword>
<keyword evidence="1" id="KW-0472">Membrane</keyword>
<accession>A0A2N8ZK13</accession>
<feature type="transmembrane region" description="Helical" evidence="1">
    <location>
        <begin position="17"/>
        <end position="38"/>
    </location>
</feature>
<dbReference type="EMBL" id="LT960612">
    <property type="protein sequence ID" value="SON52259.1"/>
    <property type="molecule type" value="Genomic_DNA"/>
</dbReference>
<dbReference type="Proteomes" id="UP000235828">
    <property type="component" value="Chromosome B"/>
</dbReference>
<evidence type="ECO:0000313" key="2">
    <source>
        <dbReference type="EMBL" id="SON52259.1"/>
    </source>
</evidence>